<gene>
    <name evidence="8" type="ORF">IPP15_20085</name>
</gene>
<keyword evidence="4 7" id="KW-0812">Transmembrane</keyword>
<keyword evidence="6 7" id="KW-0472">Membrane</keyword>
<name>A0A9D7SX03_9BACT</name>
<dbReference type="InterPro" id="IPR051907">
    <property type="entry name" value="DoxX-like_oxidoreductase"/>
</dbReference>
<comment type="subcellular location">
    <subcellularLocation>
        <location evidence="1">Cell membrane</location>
        <topology evidence="1">Multi-pass membrane protein</topology>
    </subcellularLocation>
</comment>
<feature type="transmembrane region" description="Helical" evidence="7">
    <location>
        <begin position="15"/>
        <end position="33"/>
    </location>
</feature>
<proteinExistence type="inferred from homology"/>
<feature type="transmembrane region" description="Helical" evidence="7">
    <location>
        <begin position="113"/>
        <end position="132"/>
    </location>
</feature>
<accession>A0A9D7SX03</accession>
<keyword evidence="5 7" id="KW-1133">Transmembrane helix</keyword>
<feature type="transmembrane region" description="Helical" evidence="7">
    <location>
        <begin position="53"/>
        <end position="77"/>
    </location>
</feature>
<dbReference type="PANTHER" id="PTHR33452">
    <property type="entry name" value="OXIDOREDUCTASE CATD-RELATED"/>
    <property type="match status" value="1"/>
</dbReference>
<keyword evidence="3" id="KW-1003">Cell membrane</keyword>
<evidence type="ECO:0000256" key="5">
    <source>
        <dbReference type="ARBA" id="ARBA00022989"/>
    </source>
</evidence>
<evidence type="ECO:0000313" key="9">
    <source>
        <dbReference type="Proteomes" id="UP000808337"/>
    </source>
</evidence>
<dbReference type="PANTHER" id="PTHR33452:SF1">
    <property type="entry name" value="INNER MEMBRANE PROTEIN YPHA-RELATED"/>
    <property type="match status" value="1"/>
</dbReference>
<comment type="caution">
    <text evidence="8">The sequence shown here is derived from an EMBL/GenBank/DDBJ whole genome shotgun (WGS) entry which is preliminary data.</text>
</comment>
<evidence type="ECO:0000256" key="3">
    <source>
        <dbReference type="ARBA" id="ARBA00022475"/>
    </source>
</evidence>
<dbReference type="Proteomes" id="UP000808337">
    <property type="component" value="Unassembled WGS sequence"/>
</dbReference>
<sequence>MSAITNILSPGSRKWALDLGLFILRAGAGLLLVPHGFQKLTSFGEKSSEFYNFLHLGGPVSMALTIFSELVCSILLILGLGTRLIIFPLILTMVIVVFVINGDSSLGDKESGLLYLIPFVVILFTGPGRISLDQLFFRKKKAAKSGL</sequence>
<dbReference type="AlphaFoldDB" id="A0A9D7SX03"/>
<evidence type="ECO:0000256" key="6">
    <source>
        <dbReference type="ARBA" id="ARBA00023136"/>
    </source>
</evidence>
<feature type="transmembrane region" description="Helical" evidence="7">
    <location>
        <begin position="84"/>
        <end position="101"/>
    </location>
</feature>
<organism evidence="8 9">
    <name type="scientific">Candidatus Opimibacter skivensis</name>
    <dbReference type="NCBI Taxonomy" id="2982028"/>
    <lineage>
        <taxon>Bacteria</taxon>
        <taxon>Pseudomonadati</taxon>
        <taxon>Bacteroidota</taxon>
        <taxon>Saprospiria</taxon>
        <taxon>Saprospirales</taxon>
        <taxon>Saprospiraceae</taxon>
        <taxon>Candidatus Opimibacter</taxon>
    </lineage>
</organism>
<dbReference type="GO" id="GO:0005886">
    <property type="term" value="C:plasma membrane"/>
    <property type="evidence" value="ECO:0007669"/>
    <property type="project" value="UniProtKB-SubCell"/>
</dbReference>
<dbReference type="InterPro" id="IPR032808">
    <property type="entry name" value="DoxX"/>
</dbReference>
<evidence type="ECO:0000256" key="2">
    <source>
        <dbReference type="ARBA" id="ARBA00006679"/>
    </source>
</evidence>
<evidence type="ECO:0000313" key="8">
    <source>
        <dbReference type="EMBL" id="MBK9984632.1"/>
    </source>
</evidence>
<reference evidence="8 9" key="1">
    <citation type="submission" date="2020-10" db="EMBL/GenBank/DDBJ databases">
        <title>Connecting structure to function with the recovery of over 1000 high-quality activated sludge metagenome-assembled genomes encoding full-length rRNA genes using long-read sequencing.</title>
        <authorList>
            <person name="Singleton C.M."/>
            <person name="Petriglieri F."/>
            <person name="Kristensen J.M."/>
            <person name="Kirkegaard R.H."/>
            <person name="Michaelsen T.Y."/>
            <person name="Andersen M.H."/>
            <person name="Karst S.M."/>
            <person name="Dueholm M.S."/>
            <person name="Nielsen P.H."/>
            <person name="Albertsen M."/>
        </authorList>
    </citation>
    <scope>NUCLEOTIDE SEQUENCE [LARGE SCALE GENOMIC DNA]</scope>
    <source>
        <strain evidence="8">Ribe_18-Q3-R11-54_MAXAC.273</strain>
    </source>
</reference>
<dbReference type="EMBL" id="JADKGY010000030">
    <property type="protein sequence ID" value="MBK9984632.1"/>
    <property type="molecule type" value="Genomic_DNA"/>
</dbReference>
<comment type="similarity">
    <text evidence="2">Belongs to the DoxX family.</text>
</comment>
<evidence type="ECO:0000256" key="7">
    <source>
        <dbReference type="SAM" id="Phobius"/>
    </source>
</evidence>
<evidence type="ECO:0000256" key="4">
    <source>
        <dbReference type="ARBA" id="ARBA00022692"/>
    </source>
</evidence>
<evidence type="ECO:0000256" key="1">
    <source>
        <dbReference type="ARBA" id="ARBA00004651"/>
    </source>
</evidence>
<protein>
    <submittedName>
        <fullName evidence="8">DoxX family protein</fullName>
    </submittedName>
</protein>
<dbReference type="Pfam" id="PF07681">
    <property type="entry name" value="DoxX"/>
    <property type="match status" value="1"/>
</dbReference>